<proteinExistence type="predicted"/>
<feature type="compositionally biased region" description="Basic and acidic residues" evidence="1">
    <location>
        <begin position="89"/>
        <end position="109"/>
    </location>
</feature>
<keyword evidence="3" id="KW-1185">Reference proteome</keyword>
<sequence>MALPGGASFGMPSLCNTRRQSKKTKIKTDGLPYSSGGKLHEGLLNGKCLQTPVKGIEAWSEVTNPCKHGMHIGHLEPDNNPLNLTFNSDKSDAQRSNSPRDMRFMNRREAARRRNSAEESTRGERGEHGQLGLVEDEDNKGNARAGVLEGEGVKECVLSWMGTELPFIEGLGCTAPHLSPL</sequence>
<gene>
    <name evidence="2" type="ORF">EJB05_43281</name>
</gene>
<feature type="region of interest" description="Disordered" evidence="1">
    <location>
        <begin position="1"/>
        <end position="33"/>
    </location>
</feature>
<dbReference type="Proteomes" id="UP000324897">
    <property type="component" value="Chromosome 3"/>
</dbReference>
<evidence type="ECO:0000313" key="3">
    <source>
        <dbReference type="Proteomes" id="UP000324897"/>
    </source>
</evidence>
<feature type="region of interest" description="Disordered" evidence="1">
    <location>
        <begin position="79"/>
        <end position="138"/>
    </location>
</feature>
<dbReference type="Gramene" id="TVU09786">
    <property type="protein sequence ID" value="TVU09786"/>
    <property type="gene ID" value="EJB05_43281"/>
</dbReference>
<organism evidence="2 3">
    <name type="scientific">Eragrostis curvula</name>
    <name type="common">weeping love grass</name>
    <dbReference type="NCBI Taxonomy" id="38414"/>
    <lineage>
        <taxon>Eukaryota</taxon>
        <taxon>Viridiplantae</taxon>
        <taxon>Streptophyta</taxon>
        <taxon>Embryophyta</taxon>
        <taxon>Tracheophyta</taxon>
        <taxon>Spermatophyta</taxon>
        <taxon>Magnoliopsida</taxon>
        <taxon>Liliopsida</taxon>
        <taxon>Poales</taxon>
        <taxon>Poaceae</taxon>
        <taxon>PACMAD clade</taxon>
        <taxon>Chloridoideae</taxon>
        <taxon>Eragrostideae</taxon>
        <taxon>Eragrostidinae</taxon>
        <taxon>Eragrostis</taxon>
    </lineage>
</organism>
<comment type="caution">
    <text evidence="2">The sequence shown here is derived from an EMBL/GenBank/DDBJ whole genome shotgun (WGS) entry which is preliminary data.</text>
</comment>
<protein>
    <submittedName>
        <fullName evidence="2">Uncharacterized protein</fullName>
    </submittedName>
</protein>
<reference evidence="2 3" key="1">
    <citation type="journal article" date="2019" name="Sci. Rep.">
        <title>A high-quality genome of Eragrostis curvula grass provides insights into Poaceae evolution and supports new strategies to enhance forage quality.</title>
        <authorList>
            <person name="Carballo J."/>
            <person name="Santos B.A.C.M."/>
            <person name="Zappacosta D."/>
            <person name="Garbus I."/>
            <person name="Selva J.P."/>
            <person name="Gallo C.A."/>
            <person name="Diaz A."/>
            <person name="Albertini E."/>
            <person name="Caccamo M."/>
            <person name="Echenique V."/>
        </authorList>
    </citation>
    <scope>NUCLEOTIDE SEQUENCE [LARGE SCALE GENOMIC DNA]</scope>
    <source>
        <strain evidence="3">cv. Victoria</strain>
        <tissue evidence="2">Leaf</tissue>
    </source>
</reference>
<dbReference type="AlphaFoldDB" id="A0A5J9TEH1"/>
<accession>A0A5J9TEH1</accession>
<dbReference type="EMBL" id="RWGY01000039">
    <property type="protein sequence ID" value="TVU09786.1"/>
    <property type="molecule type" value="Genomic_DNA"/>
</dbReference>
<name>A0A5J9TEH1_9POAL</name>
<evidence type="ECO:0000313" key="2">
    <source>
        <dbReference type="EMBL" id="TVU09786.1"/>
    </source>
</evidence>
<evidence type="ECO:0000256" key="1">
    <source>
        <dbReference type="SAM" id="MobiDB-lite"/>
    </source>
</evidence>
<feature type="compositionally biased region" description="Basic and acidic residues" evidence="1">
    <location>
        <begin position="115"/>
        <end position="128"/>
    </location>
</feature>